<dbReference type="GO" id="GO:1902201">
    <property type="term" value="P:negative regulation of bacterial-type flagellum-dependent cell motility"/>
    <property type="evidence" value="ECO:0007669"/>
    <property type="project" value="TreeGrafter"/>
</dbReference>
<keyword evidence="3" id="KW-0472">Membrane</keyword>
<evidence type="ECO:0000256" key="1">
    <source>
        <dbReference type="ARBA" id="ARBA00012528"/>
    </source>
</evidence>
<name>A0A935K133_9RHOO</name>
<evidence type="ECO:0000259" key="4">
    <source>
        <dbReference type="PROSITE" id="PS50887"/>
    </source>
</evidence>
<reference evidence="5 6" key="1">
    <citation type="submission" date="2020-10" db="EMBL/GenBank/DDBJ databases">
        <title>Connecting structure to function with the recovery of over 1000 high-quality activated sludge metagenome-assembled genomes encoding full-length rRNA genes using long-read sequencing.</title>
        <authorList>
            <person name="Singleton C.M."/>
            <person name="Petriglieri F."/>
            <person name="Kristensen J.M."/>
            <person name="Kirkegaard R.H."/>
            <person name="Michaelsen T.Y."/>
            <person name="Andersen M.H."/>
            <person name="Karst S.M."/>
            <person name="Dueholm M.S."/>
            <person name="Nielsen P.H."/>
            <person name="Albertsen M."/>
        </authorList>
    </citation>
    <scope>NUCLEOTIDE SEQUENCE [LARGE SCALE GENOMIC DNA]</scope>
    <source>
        <strain evidence="5">EsbW_18-Q3-R4-48_BATAC.463</strain>
    </source>
</reference>
<dbReference type="EMBL" id="JADJMS010000009">
    <property type="protein sequence ID" value="MBK7414523.1"/>
    <property type="molecule type" value="Genomic_DNA"/>
</dbReference>
<evidence type="ECO:0000313" key="5">
    <source>
        <dbReference type="EMBL" id="MBK7414523.1"/>
    </source>
</evidence>
<dbReference type="CDD" id="cd01949">
    <property type="entry name" value="GGDEF"/>
    <property type="match status" value="1"/>
</dbReference>
<sequence>MTISRCKSEISVAQIFPLLSVSIWDIEPDAVQRQLDGIAEKPQIGFARLTVSTGQVFSAGDQSLAVSTSEKSFDVPSPSRVNESIGKLEIYENPRAFYRELLYSVAIALVGYGVLTFLICALVIYVLKRELEYPLRHIAQFVSALTPDRLTAPLQLPRQAGHLRDEIDLVVDGFAVLQAGVTGYISNLDELVAQRTAELETAMASIQRLSTIDSLTGCFNRRLFNERIVQELERAERYGRPVSLVFCDIDHFKQVNDTYGHLLGDQVLQAVAGVFERYLRHEVDWVARYGGEEFVIVLPETALAEALTTGERLRKAIENDLQIAAEESLQVTASFGVAQHRPGEIAEQLIHDADLLLYQAKAAGRNRVFPVL</sequence>
<organism evidence="5 6">
    <name type="scientific">Candidatus Dechloromonas phosphorivorans</name>
    <dbReference type="NCBI Taxonomy" id="2899244"/>
    <lineage>
        <taxon>Bacteria</taxon>
        <taxon>Pseudomonadati</taxon>
        <taxon>Pseudomonadota</taxon>
        <taxon>Betaproteobacteria</taxon>
        <taxon>Rhodocyclales</taxon>
        <taxon>Azonexaceae</taxon>
        <taxon>Dechloromonas</taxon>
    </lineage>
</organism>
<dbReference type="AlphaFoldDB" id="A0A935K133"/>
<proteinExistence type="predicted"/>
<dbReference type="Proteomes" id="UP000739411">
    <property type="component" value="Unassembled WGS sequence"/>
</dbReference>
<comment type="caution">
    <text evidence="5">The sequence shown here is derived from an EMBL/GenBank/DDBJ whole genome shotgun (WGS) entry which is preliminary data.</text>
</comment>
<protein>
    <recommendedName>
        <fullName evidence="1">diguanylate cyclase</fullName>
        <ecNumber evidence="1">2.7.7.65</ecNumber>
    </recommendedName>
</protein>
<evidence type="ECO:0000313" key="6">
    <source>
        <dbReference type="Proteomes" id="UP000739411"/>
    </source>
</evidence>
<dbReference type="InterPro" id="IPR029787">
    <property type="entry name" value="Nucleotide_cyclase"/>
</dbReference>
<dbReference type="InterPro" id="IPR000160">
    <property type="entry name" value="GGDEF_dom"/>
</dbReference>
<evidence type="ECO:0000256" key="2">
    <source>
        <dbReference type="ARBA" id="ARBA00034247"/>
    </source>
</evidence>
<dbReference type="PROSITE" id="PS50887">
    <property type="entry name" value="GGDEF"/>
    <property type="match status" value="1"/>
</dbReference>
<dbReference type="InterPro" id="IPR050469">
    <property type="entry name" value="Diguanylate_Cyclase"/>
</dbReference>
<accession>A0A935K133</accession>
<dbReference type="FunFam" id="3.30.70.270:FF:000001">
    <property type="entry name" value="Diguanylate cyclase domain protein"/>
    <property type="match status" value="1"/>
</dbReference>
<dbReference type="InterPro" id="IPR043128">
    <property type="entry name" value="Rev_trsase/Diguanyl_cyclase"/>
</dbReference>
<dbReference type="SMART" id="SM00267">
    <property type="entry name" value="GGDEF"/>
    <property type="match status" value="1"/>
</dbReference>
<dbReference type="EC" id="2.7.7.65" evidence="1"/>
<dbReference type="InterPro" id="IPR033414">
    <property type="entry name" value="Sensor_dom"/>
</dbReference>
<feature type="transmembrane region" description="Helical" evidence="3">
    <location>
        <begin position="101"/>
        <end position="127"/>
    </location>
</feature>
<evidence type="ECO:0000256" key="3">
    <source>
        <dbReference type="SAM" id="Phobius"/>
    </source>
</evidence>
<dbReference type="PANTHER" id="PTHR45138:SF9">
    <property type="entry name" value="DIGUANYLATE CYCLASE DGCM-RELATED"/>
    <property type="match status" value="1"/>
</dbReference>
<feature type="domain" description="GGDEF" evidence="4">
    <location>
        <begin position="240"/>
        <end position="372"/>
    </location>
</feature>
<keyword evidence="3" id="KW-1133">Transmembrane helix</keyword>
<keyword evidence="3" id="KW-0812">Transmembrane</keyword>
<dbReference type="SUPFAM" id="SSF55073">
    <property type="entry name" value="Nucleotide cyclase"/>
    <property type="match status" value="1"/>
</dbReference>
<dbReference type="PANTHER" id="PTHR45138">
    <property type="entry name" value="REGULATORY COMPONENTS OF SENSORY TRANSDUCTION SYSTEM"/>
    <property type="match status" value="1"/>
</dbReference>
<dbReference type="GO" id="GO:0005886">
    <property type="term" value="C:plasma membrane"/>
    <property type="evidence" value="ECO:0007669"/>
    <property type="project" value="TreeGrafter"/>
</dbReference>
<dbReference type="NCBIfam" id="TIGR00254">
    <property type="entry name" value="GGDEF"/>
    <property type="match status" value="1"/>
</dbReference>
<gene>
    <name evidence="5" type="ORF">IPJ38_04800</name>
</gene>
<dbReference type="GO" id="GO:0052621">
    <property type="term" value="F:diguanylate cyclase activity"/>
    <property type="evidence" value="ECO:0007669"/>
    <property type="project" value="UniProtKB-EC"/>
</dbReference>
<dbReference type="Gene3D" id="3.30.70.270">
    <property type="match status" value="1"/>
</dbReference>
<dbReference type="Pfam" id="PF00990">
    <property type="entry name" value="GGDEF"/>
    <property type="match status" value="1"/>
</dbReference>
<dbReference type="Pfam" id="PF17149">
    <property type="entry name" value="CHASE5"/>
    <property type="match status" value="1"/>
</dbReference>
<dbReference type="GO" id="GO:0043709">
    <property type="term" value="P:cell adhesion involved in single-species biofilm formation"/>
    <property type="evidence" value="ECO:0007669"/>
    <property type="project" value="TreeGrafter"/>
</dbReference>
<comment type="catalytic activity">
    <reaction evidence="2">
        <text>2 GTP = 3',3'-c-di-GMP + 2 diphosphate</text>
        <dbReference type="Rhea" id="RHEA:24898"/>
        <dbReference type="ChEBI" id="CHEBI:33019"/>
        <dbReference type="ChEBI" id="CHEBI:37565"/>
        <dbReference type="ChEBI" id="CHEBI:58805"/>
        <dbReference type="EC" id="2.7.7.65"/>
    </reaction>
</comment>